<feature type="domain" description="Rab-GAP TBC" evidence="2">
    <location>
        <begin position="1"/>
        <end position="61"/>
    </location>
</feature>
<dbReference type="InterPro" id="IPR035969">
    <property type="entry name" value="Rab-GAP_TBC_sf"/>
</dbReference>
<accession>A0ABD0R5K4</accession>
<dbReference type="InterPro" id="IPR000195">
    <property type="entry name" value="Rab-GAP-TBC_dom"/>
</dbReference>
<dbReference type="EMBL" id="JAMKFB020000005">
    <property type="protein sequence ID" value="KAL0193704.1"/>
    <property type="molecule type" value="Genomic_DNA"/>
</dbReference>
<comment type="caution">
    <text evidence="3">The sequence shown here is derived from an EMBL/GenBank/DDBJ whole genome shotgun (WGS) entry which is preliminary data.</text>
</comment>
<dbReference type="Gene3D" id="1.10.472.80">
    <property type="entry name" value="Ypt/Rab-GAP domain of gyp1p, domain 3"/>
    <property type="match status" value="1"/>
</dbReference>
<keyword evidence="1" id="KW-0812">Transmembrane</keyword>
<gene>
    <name evidence="3" type="ORF">M9458_012000</name>
</gene>
<protein>
    <recommendedName>
        <fullName evidence="2">Rab-GAP TBC domain-containing protein</fullName>
    </recommendedName>
</protein>
<evidence type="ECO:0000313" key="4">
    <source>
        <dbReference type="Proteomes" id="UP001529510"/>
    </source>
</evidence>
<keyword evidence="4" id="KW-1185">Reference proteome</keyword>
<organism evidence="3 4">
    <name type="scientific">Cirrhinus mrigala</name>
    <name type="common">Mrigala</name>
    <dbReference type="NCBI Taxonomy" id="683832"/>
    <lineage>
        <taxon>Eukaryota</taxon>
        <taxon>Metazoa</taxon>
        <taxon>Chordata</taxon>
        <taxon>Craniata</taxon>
        <taxon>Vertebrata</taxon>
        <taxon>Euteleostomi</taxon>
        <taxon>Actinopterygii</taxon>
        <taxon>Neopterygii</taxon>
        <taxon>Teleostei</taxon>
        <taxon>Ostariophysi</taxon>
        <taxon>Cypriniformes</taxon>
        <taxon>Cyprinidae</taxon>
        <taxon>Labeoninae</taxon>
        <taxon>Labeonini</taxon>
        <taxon>Cirrhinus</taxon>
    </lineage>
</organism>
<evidence type="ECO:0000259" key="2">
    <source>
        <dbReference type="PROSITE" id="PS50086"/>
    </source>
</evidence>
<sequence>ALVDQAVFEELIREHLTQLTEHMTDLSFFSSVSLSWFLTLFISVLPIESAVNVVDCFFYDGIKAILQLGLAVLDYNMDNLLCCHDDAEAVTVLN</sequence>
<dbReference type="Proteomes" id="UP001529510">
    <property type="component" value="Unassembled WGS sequence"/>
</dbReference>
<evidence type="ECO:0000313" key="3">
    <source>
        <dbReference type="EMBL" id="KAL0193704.1"/>
    </source>
</evidence>
<dbReference type="Pfam" id="PF00566">
    <property type="entry name" value="RabGAP-TBC"/>
    <property type="match status" value="1"/>
</dbReference>
<dbReference type="PROSITE" id="PS50086">
    <property type="entry name" value="TBC_RABGAP"/>
    <property type="match status" value="1"/>
</dbReference>
<feature type="non-terminal residue" evidence="3">
    <location>
        <position position="94"/>
    </location>
</feature>
<feature type="transmembrane region" description="Helical" evidence="1">
    <location>
        <begin position="26"/>
        <end position="45"/>
    </location>
</feature>
<proteinExistence type="predicted"/>
<dbReference type="PANTHER" id="PTHR47219:SF6">
    <property type="entry name" value="RAB GTPASE-ACTIVATING PROTEIN 1"/>
    <property type="match status" value="1"/>
</dbReference>
<dbReference type="SUPFAM" id="SSF47923">
    <property type="entry name" value="Ypt/Rab-GAP domain of gyp1p"/>
    <property type="match status" value="1"/>
</dbReference>
<feature type="non-terminal residue" evidence="3">
    <location>
        <position position="1"/>
    </location>
</feature>
<dbReference type="PANTHER" id="PTHR47219">
    <property type="entry name" value="RAB GTPASE-ACTIVATING PROTEIN 1-LIKE"/>
    <property type="match status" value="1"/>
</dbReference>
<reference evidence="3 4" key="1">
    <citation type="submission" date="2024-05" db="EMBL/GenBank/DDBJ databases">
        <title>Genome sequencing and assembly of Indian major carp, Cirrhinus mrigala (Hamilton, 1822).</title>
        <authorList>
            <person name="Mohindra V."/>
            <person name="Chowdhury L.M."/>
            <person name="Lal K."/>
            <person name="Jena J.K."/>
        </authorList>
    </citation>
    <scope>NUCLEOTIDE SEQUENCE [LARGE SCALE GENOMIC DNA]</scope>
    <source>
        <strain evidence="3">CM1030</strain>
        <tissue evidence="3">Blood</tissue>
    </source>
</reference>
<keyword evidence="1" id="KW-1133">Transmembrane helix</keyword>
<name>A0ABD0R5K4_CIRMR</name>
<dbReference type="InterPro" id="IPR050302">
    <property type="entry name" value="Rab_GAP_TBC_domain"/>
</dbReference>
<dbReference type="AlphaFoldDB" id="A0ABD0R5K4"/>
<keyword evidence="1" id="KW-0472">Membrane</keyword>
<evidence type="ECO:0000256" key="1">
    <source>
        <dbReference type="SAM" id="Phobius"/>
    </source>
</evidence>